<evidence type="ECO:0000313" key="3">
    <source>
        <dbReference type="Proteomes" id="UP000229340"/>
    </source>
</evidence>
<dbReference type="EMBL" id="CP024443">
    <property type="protein sequence ID" value="ATR78418.1"/>
    <property type="molecule type" value="Genomic_DNA"/>
</dbReference>
<dbReference type="InterPro" id="IPR038670">
    <property type="entry name" value="HslJ-like_sf"/>
</dbReference>
<protein>
    <recommendedName>
        <fullName evidence="1">DUF306 domain-containing protein</fullName>
    </recommendedName>
</protein>
<gene>
    <name evidence="2" type="ORF">NP7_03570</name>
</gene>
<reference evidence="3" key="1">
    <citation type="submission" date="2017-11" db="EMBL/GenBank/DDBJ databases">
        <title>Complete genome sequence of Moraxella osloensis NP7 isolated from human skin.</title>
        <authorList>
            <person name="Lee K."/>
            <person name="Lim J.Y."/>
            <person name="Hwang I."/>
        </authorList>
    </citation>
    <scope>NUCLEOTIDE SEQUENCE [LARGE SCALE GENOMIC DNA]</scope>
    <source>
        <strain evidence="3">NP7</strain>
    </source>
</reference>
<evidence type="ECO:0000259" key="1">
    <source>
        <dbReference type="Pfam" id="PF03724"/>
    </source>
</evidence>
<dbReference type="AlphaFoldDB" id="A0A2D2LTR0"/>
<dbReference type="InterPro" id="IPR005184">
    <property type="entry name" value="DUF306_Meta_HslJ"/>
</dbReference>
<accession>A0A2D2LTR0</accession>
<organism evidence="2 3">
    <name type="scientific">Faucicola osloensis</name>
    <name type="common">Moraxella osloensis</name>
    <dbReference type="NCBI Taxonomy" id="34062"/>
    <lineage>
        <taxon>Bacteria</taxon>
        <taxon>Pseudomonadati</taxon>
        <taxon>Pseudomonadota</taxon>
        <taxon>Gammaproteobacteria</taxon>
        <taxon>Moraxellales</taxon>
        <taxon>Moraxellaceae</taxon>
        <taxon>Faucicola</taxon>
    </lineage>
</organism>
<dbReference type="Proteomes" id="UP000229340">
    <property type="component" value="Chromosome"/>
</dbReference>
<feature type="domain" description="DUF306" evidence="1">
    <location>
        <begin position="121"/>
        <end position="190"/>
    </location>
</feature>
<dbReference type="Pfam" id="PF03724">
    <property type="entry name" value="META"/>
    <property type="match status" value="1"/>
</dbReference>
<evidence type="ECO:0000313" key="2">
    <source>
        <dbReference type="EMBL" id="ATR78418.1"/>
    </source>
</evidence>
<dbReference type="Gene3D" id="2.40.128.270">
    <property type="match status" value="1"/>
</dbReference>
<proteinExistence type="predicted"/>
<sequence>MQTTIFDLSSLKKYSAVSFGVACFILNACQPPMTSMTGNVSIETKGQTNQVQINQANQNLTVNYENLMGYKWSLIRAENNKGEPIAEFNNLSDKQKKQIRLTFQKRDEAQVLYGDKPHFMLYSIGCNTMGKGFKLQGNTLATDASGGGTTMGCGKVERKMEHKMSELLGEDSQLSISSSPQVTLTFITQNNNKLVWTGEATARTKYGVEPTLFRLQVAPQMVGCENDSSKSCLLVREVHYEEYTGKQIIDGQWHMIISSIEGYQHENALSTIVVERYRPTSEKVIHDVWVATESVDYMIKSNTQIPK</sequence>
<name>A0A2D2LTR0_FAUOS</name>
<dbReference type="RefSeq" id="WP_100269726.1">
    <property type="nucleotide sequence ID" value="NZ_CP024443.1"/>
</dbReference>